<evidence type="ECO:0000313" key="10">
    <source>
        <dbReference type="Proteomes" id="UP000186102"/>
    </source>
</evidence>
<gene>
    <name evidence="9" type="ORF">DSOL_4339</name>
</gene>
<feature type="transmembrane region" description="Helical" evidence="7">
    <location>
        <begin position="51"/>
        <end position="72"/>
    </location>
</feature>
<evidence type="ECO:0000256" key="3">
    <source>
        <dbReference type="ARBA" id="ARBA00022475"/>
    </source>
</evidence>
<dbReference type="InterPro" id="IPR050382">
    <property type="entry name" value="MFS_Na/Anion_cotransporter"/>
</dbReference>
<feature type="transmembrane region" description="Helical" evidence="7">
    <location>
        <begin position="276"/>
        <end position="297"/>
    </location>
</feature>
<comment type="subcellular location">
    <subcellularLocation>
        <location evidence="1">Cell membrane</location>
        <topology evidence="1">Multi-pass membrane protein</topology>
    </subcellularLocation>
</comment>
<evidence type="ECO:0000256" key="2">
    <source>
        <dbReference type="ARBA" id="ARBA00022448"/>
    </source>
</evidence>
<dbReference type="InterPro" id="IPR036259">
    <property type="entry name" value="MFS_trans_sf"/>
</dbReference>
<keyword evidence="2" id="KW-0813">Transport</keyword>
<dbReference type="InterPro" id="IPR020846">
    <property type="entry name" value="MFS_dom"/>
</dbReference>
<feature type="transmembrane region" description="Helical" evidence="7">
    <location>
        <begin position="84"/>
        <end position="102"/>
    </location>
</feature>
<keyword evidence="4 7" id="KW-0812">Transmembrane</keyword>
<dbReference type="GO" id="GO:0022857">
    <property type="term" value="F:transmembrane transporter activity"/>
    <property type="evidence" value="ECO:0007669"/>
    <property type="project" value="InterPro"/>
</dbReference>
<feature type="domain" description="Major facilitator superfamily (MFS) profile" evidence="8">
    <location>
        <begin position="18"/>
        <end position="427"/>
    </location>
</feature>
<keyword evidence="3" id="KW-1003">Cell membrane</keyword>
<evidence type="ECO:0000256" key="6">
    <source>
        <dbReference type="ARBA" id="ARBA00023136"/>
    </source>
</evidence>
<dbReference type="OrthoDB" id="1673995at2"/>
<evidence type="ECO:0000313" key="9">
    <source>
        <dbReference type="EMBL" id="OLN27882.1"/>
    </source>
</evidence>
<dbReference type="Pfam" id="PF07690">
    <property type="entry name" value="MFS_1"/>
    <property type="match status" value="1"/>
</dbReference>
<dbReference type="RefSeq" id="WP_083642866.1">
    <property type="nucleotide sequence ID" value="NZ_MLBF01000050.1"/>
</dbReference>
<dbReference type="EMBL" id="MLBF01000050">
    <property type="protein sequence ID" value="OLN27882.1"/>
    <property type="molecule type" value="Genomic_DNA"/>
</dbReference>
<feature type="transmembrane region" description="Helical" evidence="7">
    <location>
        <begin position="369"/>
        <end position="393"/>
    </location>
</feature>
<evidence type="ECO:0000259" key="8">
    <source>
        <dbReference type="PROSITE" id="PS50850"/>
    </source>
</evidence>
<dbReference type="PIRSF" id="PIRSF002808">
    <property type="entry name" value="Hexose_phosphate_transp"/>
    <property type="match status" value="1"/>
</dbReference>
<evidence type="ECO:0000256" key="7">
    <source>
        <dbReference type="SAM" id="Phobius"/>
    </source>
</evidence>
<dbReference type="InterPro" id="IPR000849">
    <property type="entry name" value="Sugar_P_transporter"/>
</dbReference>
<dbReference type="Gene3D" id="1.20.1250.20">
    <property type="entry name" value="MFS general substrate transporter like domains"/>
    <property type="match status" value="2"/>
</dbReference>
<evidence type="ECO:0000256" key="5">
    <source>
        <dbReference type="ARBA" id="ARBA00022989"/>
    </source>
</evidence>
<sequence length="441" mass="48746">MGQMKTVGKKAWGYRYVILVAVWLLYVINYFDRTSVLIFLPMIRDELGLTPAQAGFGASIFFFAYAIAQVSGGWLADRIGAKRVMTIAIVVFSAVTFLTGMVRSYVQFIWIRLFLGFGEGHHFAPAHKTIADWFPKKEKGTATAFFSTAWAFGPAIIPVVITALAAAFGSWRPVFYVLAVPGLLGMFILWYFVNDKPEEMVKKGRMTQEEYDYIKSGLVSDEAVEGKKGGMSIVVKDKYFWIYSLVLFCNLAIYWGSTTWISSFLYDQHHFNLKTMGALVSLPYVVAIVAMLLGGRLTDKIFKNKTKPVLLISYIVSIPVLFYVGMVPTGNVPIIITMLVLLGFFVNLSFGAVYAYPQIRYPKDIVGSAVGLSNGFGQLGSFVAPLVAGFLVVKTTSGYSYTGAFIFFAALAVLASIGTLFLKEDKFIMNNQSVKSSSTSL</sequence>
<feature type="transmembrane region" description="Helical" evidence="7">
    <location>
        <begin position="399"/>
        <end position="422"/>
    </location>
</feature>
<organism evidence="9 10">
    <name type="scientific">Desulfosporosinus metallidurans</name>
    <dbReference type="NCBI Taxonomy" id="1888891"/>
    <lineage>
        <taxon>Bacteria</taxon>
        <taxon>Bacillati</taxon>
        <taxon>Bacillota</taxon>
        <taxon>Clostridia</taxon>
        <taxon>Eubacteriales</taxon>
        <taxon>Desulfitobacteriaceae</taxon>
        <taxon>Desulfosporosinus</taxon>
    </lineage>
</organism>
<dbReference type="SUPFAM" id="SSF103473">
    <property type="entry name" value="MFS general substrate transporter"/>
    <property type="match status" value="1"/>
</dbReference>
<name>A0A1Q8QKR0_9FIRM</name>
<feature type="transmembrane region" description="Helical" evidence="7">
    <location>
        <begin position="239"/>
        <end position="256"/>
    </location>
</feature>
<feature type="transmembrane region" description="Helical" evidence="7">
    <location>
        <begin position="174"/>
        <end position="193"/>
    </location>
</feature>
<reference evidence="9 10" key="1">
    <citation type="submission" date="2016-09" db="EMBL/GenBank/DDBJ databases">
        <title>Complete genome of Desulfosporosinus sp. OL.</title>
        <authorList>
            <person name="Mardanov A."/>
            <person name="Beletsky A."/>
            <person name="Panova A."/>
            <person name="Karnachuk O."/>
            <person name="Ravin N."/>
        </authorList>
    </citation>
    <scope>NUCLEOTIDE SEQUENCE [LARGE SCALE GENOMIC DNA]</scope>
    <source>
        <strain evidence="9 10">OL</strain>
    </source>
</reference>
<proteinExistence type="predicted"/>
<dbReference type="STRING" id="1888891.DSOL_4339"/>
<dbReference type="InterPro" id="IPR011701">
    <property type="entry name" value="MFS"/>
</dbReference>
<dbReference type="Proteomes" id="UP000186102">
    <property type="component" value="Unassembled WGS sequence"/>
</dbReference>
<dbReference type="PANTHER" id="PTHR11662:SF399">
    <property type="entry name" value="FI19708P1-RELATED"/>
    <property type="match status" value="1"/>
</dbReference>
<evidence type="ECO:0000256" key="4">
    <source>
        <dbReference type="ARBA" id="ARBA00022692"/>
    </source>
</evidence>
<keyword evidence="5 7" id="KW-1133">Transmembrane helix</keyword>
<evidence type="ECO:0000256" key="1">
    <source>
        <dbReference type="ARBA" id="ARBA00004651"/>
    </source>
</evidence>
<feature type="transmembrane region" description="Helical" evidence="7">
    <location>
        <begin position="12"/>
        <end position="31"/>
    </location>
</feature>
<keyword evidence="10" id="KW-1185">Reference proteome</keyword>
<dbReference type="AlphaFoldDB" id="A0A1Q8QKR0"/>
<dbReference type="GO" id="GO:0005886">
    <property type="term" value="C:plasma membrane"/>
    <property type="evidence" value="ECO:0007669"/>
    <property type="project" value="UniProtKB-SubCell"/>
</dbReference>
<feature type="transmembrane region" description="Helical" evidence="7">
    <location>
        <begin position="332"/>
        <end position="357"/>
    </location>
</feature>
<protein>
    <submittedName>
        <fullName evidence="9">Putative glucarate transporter</fullName>
    </submittedName>
</protein>
<accession>A0A1Q8QKR0</accession>
<dbReference type="PANTHER" id="PTHR11662">
    <property type="entry name" value="SOLUTE CARRIER FAMILY 17"/>
    <property type="match status" value="1"/>
</dbReference>
<feature type="transmembrane region" description="Helical" evidence="7">
    <location>
        <begin position="309"/>
        <end position="326"/>
    </location>
</feature>
<dbReference type="PROSITE" id="PS50850">
    <property type="entry name" value="MFS"/>
    <property type="match status" value="1"/>
</dbReference>
<dbReference type="CDD" id="cd17319">
    <property type="entry name" value="MFS_ExuT_GudP_like"/>
    <property type="match status" value="1"/>
</dbReference>
<keyword evidence="6 7" id="KW-0472">Membrane</keyword>
<comment type="caution">
    <text evidence="9">The sequence shown here is derived from an EMBL/GenBank/DDBJ whole genome shotgun (WGS) entry which is preliminary data.</text>
</comment>